<evidence type="ECO:0000256" key="6">
    <source>
        <dbReference type="ARBA" id="ARBA00023136"/>
    </source>
</evidence>
<feature type="transmembrane region" description="Helical" evidence="7">
    <location>
        <begin position="196"/>
        <end position="217"/>
    </location>
</feature>
<comment type="similarity">
    <text evidence="7">Belongs to the binding-protein-dependent transport system permease family.</text>
</comment>
<dbReference type="EMBL" id="JAATEJ010000045">
    <property type="protein sequence ID" value="NJP48320.1"/>
    <property type="molecule type" value="Genomic_DNA"/>
</dbReference>
<feature type="transmembrane region" description="Helical" evidence="7">
    <location>
        <begin position="351"/>
        <end position="371"/>
    </location>
</feature>
<dbReference type="InterPro" id="IPR000515">
    <property type="entry name" value="MetI-like"/>
</dbReference>
<dbReference type="Proteomes" id="UP000734511">
    <property type="component" value="Unassembled WGS sequence"/>
</dbReference>
<keyword evidence="11" id="KW-1185">Reference proteome</keyword>
<dbReference type="CDD" id="cd06261">
    <property type="entry name" value="TM_PBP2"/>
    <property type="match status" value="1"/>
</dbReference>
<gene>
    <name evidence="10" type="ORF">HCN08_33700</name>
</gene>
<evidence type="ECO:0000256" key="8">
    <source>
        <dbReference type="SAM" id="MobiDB-lite"/>
    </source>
</evidence>
<feature type="transmembrane region" description="Helical" evidence="7">
    <location>
        <begin position="134"/>
        <end position="154"/>
    </location>
</feature>
<proteinExistence type="inferred from homology"/>
<protein>
    <submittedName>
        <fullName evidence="10">ABC transporter permease subunit</fullName>
    </submittedName>
</protein>
<accession>A0ABX0ZW69</accession>
<dbReference type="RefSeq" id="WP_167987144.1">
    <property type="nucleotide sequence ID" value="NZ_JAATEJ010000045.1"/>
</dbReference>
<evidence type="ECO:0000313" key="11">
    <source>
        <dbReference type="Proteomes" id="UP000734511"/>
    </source>
</evidence>
<dbReference type="Pfam" id="PF00528">
    <property type="entry name" value="BPD_transp_1"/>
    <property type="match status" value="1"/>
</dbReference>
<feature type="transmembrane region" description="Helical" evidence="7">
    <location>
        <begin position="62"/>
        <end position="81"/>
    </location>
</feature>
<keyword evidence="5 7" id="KW-1133">Transmembrane helix</keyword>
<comment type="caution">
    <text evidence="10">The sequence shown here is derived from an EMBL/GenBank/DDBJ whole genome shotgun (WGS) entry which is preliminary data.</text>
</comment>
<dbReference type="SUPFAM" id="SSF161098">
    <property type="entry name" value="MetI-like"/>
    <property type="match status" value="1"/>
</dbReference>
<reference evidence="10 11" key="1">
    <citation type="submission" date="2020-03" db="EMBL/GenBank/DDBJ databases">
        <title>WGS of actinomycetes isolated from Thailand.</title>
        <authorList>
            <person name="Thawai C."/>
        </authorList>
    </citation>
    <scope>NUCLEOTIDE SEQUENCE [LARGE SCALE GENOMIC DNA]</scope>
    <source>
        <strain evidence="10 11">PRB2-1</strain>
    </source>
</reference>
<feature type="compositionally biased region" description="Pro residues" evidence="8">
    <location>
        <begin position="12"/>
        <end position="25"/>
    </location>
</feature>
<evidence type="ECO:0000256" key="7">
    <source>
        <dbReference type="RuleBase" id="RU363032"/>
    </source>
</evidence>
<keyword evidence="4 7" id="KW-0812">Transmembrane</keyword>
<dbReference type="PANTHER" id="PTHR30151">
    <property type="entry name" value="ALKANE SULFONATE ABC TRANSPORTER-RELATED, MEMBRANE SUBUNIT"/>
    <property type="match status" value="1"/>
</dbReference>
<comment type="subcellular location">
    <subcellularLocation>
        <location evidence="1 7">Cell membrane</location>
        <topology evidence="1 7">Multi-pass membrane protein</topology>
    </subcellularLocation>
</comment>
<evidence type="ECO:0000256" key="2">
    <source>
        <dbReference type="ARBA" id="ARBA00022448"/>
    </source>
</evidence>
<evidence type="ECO:0000256" key="4">
    <source>
        <dbReference type="ARBA" id="ARBA00022692"/>
    </source>
</evidence>
<dbReference type="PANTHER" id="PTHR30151:SF0">
    <property type="entry name" value="ABC TRANSPORTER PERMEASE PROTEIN MJ0413-RELATED"/>
    <property type="match status" value="1"/>
</dbReference>
<feature type="transmembrane region" description="Helical" evidence="7">
    <location>
        <begin position="296"/>
        <end position="317"/>
    </location>
</feature>
<feature type="region of interest" description="Disordered" evidence="8">
    <location>
        <begin position="1"/>
        <end position="35"/>
    </location>
</feature>
<evidence type="ECO:0000256" key="3">
    <source>
        <dbReference type="ARBA" id="ARBA00022475"/>
    </source>
</evidence>
<keyword evidence="6 7" id="KW-0472">Membrane</keyword>
<feature type="transmembrane region" description="Helical" evidence="7">
    <location>
        <begin position="229"/>
        <end position="248"/>
    </location>
</feature>
<evidence type="ECO:0000256" key="1">
    <source>
        <dbReference type="ARBA" id="ARBA00004651"/>
    </source>
</evidence>
<name>A0ABX0ZW69_9ACTN</name>
<feature type="transmembrane region" description="Helical" evidence="7">
    <location>
        <begin position="254"/>
        <end position="275"/>
    </location>
</feature>
<keyword evidence="3" id="KW-1003">Cell membrane</keyword>
<evidence type="ECO:0000256" key="5">
    <source>
        <dbReference type="ARBA" id="ARBA00022989"/>
    </source>
</evidence>
<evidence type="ECO:0000313" key="10">
    <source>
        <dbReference type="EMBL" id="NJP48320.1"/>
    </source>
</evidence>
<evidence type="ECO:0000259" key="9">
    <source>
        <dbReference type="PROSITE" id="PS50928"/>
    </source>
</evidence>
<feature type="domain" description="ABC transmembrane type-1" evidence="9">
    <location>
        <begin position="190"/>
        <end position="371"/>
    </location>
</feature>
<feature type="transmembrane region" description="Helical" evidence="7">
    <location>
        <begin position="101"/>
        <end position="122"/>
    </location>
</feature>
<dbReference type="PROSITE" id="PS50928">
    <property type="entry name" value="ABC_TM1"/>
    <property type="match status" value="1"/>
</dbReference>
<keyword evidence="2 7" id="KW-0813">Transport</keyword>
<dbReference type="InterPro" id="IPR035906">
    <property type="entry name" value="MetI-like_sf"/>
</dbReference>
<sequence length="387" mass="41561">MASTPLTAASPDTPPARPAAPPPAEPTEQTEHAEPTVQAEQTVQGAARIHAALQKVTHPVRINPILTGAGILAWIAFSVLTETVSDSPRLPAPDIASIHRTTGFTAITGLVVAALAAGLWALSATRGRLGARAAGRVAHGSAWLFGAAVWAVFWEISTAKTDVLETPYFAAPQEILDHLWSDRRILAESLGNSLQLLALGFVLGLIAGLATGVVIGWWQQANYWVHPILMFLGPVPTLAWVPVIFALFPTAYSGAIFLIAVSVWFPITVLTRAGIVSVPRSYYDVTQTLGARSWFLVLRVSLPAALPSIFTGAFMALGSSFVSLTVAENFGVNSGLGWYLNWQKGWGDFPALYAGIVVLVGVCGVLLTLLFRLRGWVLRWEKELTRW</sequence>
<organism evidence="10 11">
    <name type="scientific">Actinacidiphila epipremni</name>
    <dbReference type="NCBI Taxonomy" id="2053013"/>
    <lineage>
        <taxon>Bacteria</taxon>
        <taxon>Bacillati</taxon>
        <taxon>Actinomycetota</taxon>
        <taxon>Actinomycetes</taxon>
        <taxon>Kitasatosporales</taxon>
        <taxon>Streptomycetaceae</taxon>
        <taxon>Actinacidiphila</taxon>
    </lineage>
</organism>
<dbReference type="Gene3D" id="1.10.3720.10">
    <property type="entry name" value="MetI-like"/>
    <property type="match status" value="1"/>
</dbReference>